<evidence type="ECO:0000256" key="2">
    <source>
        <dbReference type="ARBA" id="ARBA00023239"/>
    </source>
</evidence>
<dbReference type="SUPFAM" id="SSF52317">
    <property type="entry name" value="Class I glutamine amidotransferase-like"/>
    <property type="match status" value="1"/>
</dbReference>
<organism evidence="6 7">
    <name type="scientific">Rhizobium skierniewicense</name>
    <dbReference type="NCBI Taxonomy" id="984260"/>
    <lineage>
        <taxon>Bacteria</taxon>
        <taxon>Pseudomonadati</taxon>
        <taxon>Pseudomonadota</taxon>
        <taxon>Alphaproteobacteria</taxon>
        <taxon>Hyphomicrobiales</taxon>
        <taxon>Rhizobiaceae</taxon>
        <taxon>Rhizobium/Agrobacterium group</taxon>
        <taxon>Rhizobium</taxon>
    </lineage>
</organism>
<keyword evidence="7" id="KW-1185">Reference proteome</keyword>
<evidence type="ECO:0000259" key="5">
    <source>
        <dbReference type="Pfam" id="PF01965"/>
    </source>
</evidence>
<dbReference type="PANTHER" id="PTHR48094">
    <property type="entry name" value="PROTEIN/NUCLEIC ACID DEGLYCASE DJ-1-RELATED"/>
    <property type="match status" value="1"/>
</dbReference>
<dbReference type="PANTHER" id="PTHR48094:SF11">
    <property type="entry name" value="GLUTATHIONE-INDEPENDENT GLYOXALASE HSP31-RELATED"/>
    <property type="match status" value="1"/>
</dbReference>
<protein>
    <submittedName>
        <fullName evidence="6">Putative intracellular protease/amidase</fullName>
    </submittedName>
</protein>
<dbReference type="CDD" id="cd03141">
    <property type="entry name" value="GATase1_Hsp31_like"/>
    <property type="match status" value="1"/>
</dbReference>
<dbReference type="GO" id="GO:0019243">
    <property type="term" value="P:methylglyoxal catabolic process to D-lactate via S-lactoyl-glutathione"/>
    <property type="evidence" value="ECO:0007669"/>
    <property type="project" value="TreeGrafter"/>
</dbReference>
<reference evidence="6 7" key="1">
    <citation type="submission" date="2020-08" db="EMBL/GenBank/DDBJ databases">
        <title>Genomic Encyclopedia of Type Strains, Phase IV (KMG-IV): sequencing the most valuable type-strain genomes for metagenomic binning, comparative biology and taxonomic classification.</title>
        <authorList>
            <person name="Goeker M."/>
        </authorList>
    </citation>
    <scope>NUCLEOTIDE SEQUENCE [LARGE SCALE GENOMIC DNA]</scope>
    <source>
        <strain evidence="6 7">DSM 26438</strain>
    </source>
</reference>
<keyword evidence="2" id="KW-0456">Lyase</keyword>
<dbReference type="Pfam" id="PF01965">
    <property type="entry name" value="DJ-1_PfpI"/>
    <property type="match status" value="1"/>
</dbReference>
<name>A0A7W6G4I8_9HYPH</name>
<proteinExistence type="inferred from homology"/>
<evidence type="ECO:0000313" key="7">
    <source>
        <dbReference type="Proteomes" id="UP000565286"/>
    </source>
</evidence>
<evidence type="ECO:0000256" key="4">
    <source>
        <dbReference type="SAM" id="MobiDB-lite"/>
    </source>
</evidence>
<keyword evidence="6" id="KW-0645">Protease</keyword>
<dbReference type="InterPro" id="IPR029062">
    <property type="entry name" value="Class_I_gatase-like"/>
</dbReference>
<dbReference type="GO" id="GO:0019172">
    <property type="term" value="F:glyoxalase III activity"/>
    <property type="evidence" value="ECO:0007669"/>
    <property type="project" value="TreeGrafter"/>
</dbReference>
<dbReference type="EMBL" id="JACIDV010000024">
    <property type="protein sequence ID" value="MBB3948679.1"/>
    <property type="molecule type" value="Genomic_DNA"/>
</dbReference>
<comment type="similarity">
    <text evidence="3">Belongs to the peptidase C56 family. HSP31-like subfamily.</text>
</comment>
<evidence type="ECO:0000256" key="3">
    <source>
        <dbReference type="ARBA" id="ARBA00038493"/>
    </source>
</evidence>
<dbReference type="GO" id="GO:0008233">
    <property type="term" value="F:peptidase activity"/>
    <property type="evidence" value="ECO:0007669"/>
    <property type="project" value="UniProtKB-KW"/>
</dbReference>
<comment type="caution">
    <text evidence="6">The sequence shown here is derived from an EMBL/GenBank/DDBJ whole genome shotgun (WGS) entry which is preliminary data.</text>
</comment>
<dbReference type="GO" id="GO:0006508">
    <property type="term" value="P:proteolysis"/>
    <property type="evidence" value="ECO:0007669"/>
    <property type="project" value="UniProtKB-KW"/>
</dbReference>
<dbReference type="AlphaFoldDB" id="A0A7W6G4I8"/>
<keyword evidence="1" id="KW-0346">Stress response</keyword>
<dbReference type="Proteomes" id="UP000565286">
    <property type="component" value="Unassembled WGS sequence"/>
</dbReference>
<evidence type="ECO:0000256" key="1">
    <source>
        <dbReference type="ARBA" id="ARBA00023016"/>
    </source>
</evidence>
<gene>
    <name evidence="6" type="ORF">GGQ73_004670</name>
</gene>
<evidence type="ECO:0000313" key="6">
    <source>
        <dbReference type="EMBL" id="MBB3948679.1"/>
    </source>
</evidence>
<dbReference type="GO" id="GO:0005737">
    <property type="term" value="C:cytoplasm"/>
    <property type="evidence" value="ECO:0007669"/>
    <property type="project" value="TreeGrafter"/>
</dbReference>
<dbReference type="InterPro" id="IPR050325">
    <property type="entry name" value="Prot/Nucl_acid_deglycase"/>
</dbReference>
<sequence length="237" mass="25388">MKILMVLTSHDQLGNTGHKTGFWLEEFAAPYYTFLEAGADITVASPKGGQPPLDPKSDEPHFQTEQTKRFHADPAAQAVLTSTVPLASVWPDDFDAVFYPGGHGPLWDLAEDKDSIAIIESLYRSEKPVAFVCHAPGVLRHVKAADGAPLVRGKKVTGFKNTEEDGIGLTNVVPFLVEDVLKQNGGVYSSGADWGSYAVQDGLLITGQNPGSSVETAQILINILQTASLTGQRALSD</sequence>
<feature type="region of interest" description="Disordered" evidence="4">
    <location>
        <begin position="45"/>
        <end position="67"/>
    </location>
</feature>
<feature type="domain" description="DJ-1/PfpI" evidence="5">
    <location>
        <begin position="24"/>
        <end position="218"/>
    </location>
</feature>
<keyword evidence="6" id="KW-0378">Hydrolase</keyword>
<dbReference type="InterPro" id="IPR002818">
    <property type="entry name" value="DJ-1/PfpI"/>
</dbReference>
<dbReference type="Gene3D" id="3.40.50.880">
    <property type="match status" value="1"/>
</dbReference>
<dbReference type="RefSeq" id="WP_183897956.1">
    <property type="nucleotide sequence ID" value="NZ_JACIDV010000024.1"/>
</dbReference>
<feature type="compositionally biased region" description="Basic and acidic residues" evidence="4">
    <location>
        <begin position="55"/>
        <end position="67"/>
    </location>
</feature>
<accession>A0A7W6G4I8</accession>